<keyword evidence="1" id="KW-0812">Transmembrane</keyword>
<sequence length="38" mass="4289">MYTTGLCSNMSRLQLTRVALARVWSWAPVGLFGVWLGF</sequence>
<protein>
    <submittedName>
        <fullName evidence="2">Uncharacterized protein</fullName>
    </submittedName>
</protein>
<keyword evidence="3" id="KW-1185">Reference proteome</keyword>
<keyword evidence="1" id="KW-1133">Transmembrane helix</keyword>
<evidence type="ECO:0000313" key="2">
    <source>
        <dbReference type="EMBL" id="KAG2624312.1"/>
    </source>
</evidence>
<accession>A0A8T0UI85</accession>
<name>A0A8T0UI85_PANVG</name>
<evidence type="ECO:0000256" key="1">
    <source>
        <dbReference type="SAM" id="Phobius"/>
    </source>
</evidence>
<dbReference type="AlphaFoldDB" id="A0A8T0UI85"/>
<evidence type="ECO:0000313" key="3">
    <source>
        <dbReference type="Proteomes" id="UP000823388"/>
    </source>
</evidence>
<gene>
    <name evidence="2" type="ORF">PVAP13_3KG121954</name>
</gene>
<reference evidence="2" key="1">
    <citation type="submission" date="2020-05" db="EMBL/GenBank/DDBJ databases">
        <title>WGS assembly of Panicum virgatum.</title>
        <authorList>
            <person name="Lovell J.T."/>
            <person name="Jenkins J."/>
            <person name="Shu S."/>
            <person name="Juenger T.E."/>
            <person name="Schmutz J."/>
        </authorList>
    </citation>
    <scope>NUCLEOTIDE SEQUENCE</scope>
    <source>
        <strain evidence="2">AP13</strain>
    </source>
</reference>
<dbReference type="EMBL" id="CM029041">
    <property type="protein sequence ID" value="KAG2624312.1"/>
    <property type="molecule type" value="Genomic_DNA"/>
</dbReference>
<dbReference type="Proteomes" id="UP000823388">
    <property type="component" value="Chromosome 3K"/>
</dbReference>
<organism evidence="2 3">
    <name type="scientific">Panicum virgatum</name>
    <name type="common">Blackwell switchgrass</name>
    <dbReference type="NCBI Taxonomy" id="38727"/>
    <lineage>
        <taxon>Eukaryota</taxon>
        <taxon>Viridiplantae</taxon>
        <taxon>Streptophyta</taxon>
        <taxon>Embryophyta</taxon>
        <taxon>Tracheophyta</taxon>
        <taxon>Spermatophyta</taxon>
        <taxon>Magnoliopsida</taxon>
        <taxon>Liliopsida</taxon>
        <taxon>Poales</taxon>
        <taxon>Poaceae</taxon>
        <taxon>PACMAD clade</taxon>
        <taxon>Panicoideae</taxon>
        <taxon>Panicodae</taxon>
        <taxon>Paniceae</taxon>
        <taxon>Panicinae</taxon>
        <taxon>Panicum</taxon>
        <taxon>Panicum sect. Hiantes</taxon>
    </lineage>
</organism>
<feature type="transmembrane region" description="Helical" evidence="1">
    <location>
        <begin position="19"/>
        <end position="37"/>
    </location>
</feature>
<comment type="caution">
    <text evidence="2">The sequence shown here is derived from an EMBL/GenBank/DDBJ whole genome shotgun (WGS) entry which is preliminary data.</text>
</comment>
<proteinExistence type="predicted"/>
<keyword evidence="1" id="KW-0472">Membrane</keyword>